<keyword evidence="1" id="KW-0004">4Fe-4S</keyword>
<proteinExistence type="predicted"/>
<dbReference type="AlphaFoldDB" id="A0A329MPW7"/>
<keyword evidence="3" id="KW-0560">Oxidoreductase</keyword>
<organism evidence="6 7">
    <name type="scientific">Paenibacillus contaminans</name>
    <dbReference type="NCBI Taxonomy" id="450362"/>
    <lineage>
        <taxon>Bacteria</taxon>
        <taxon>Bacillati</taxon>
        <taxon>Bacillota</taxon>
        <taxon>Bacilli</taxon>
        <taxon>Bacillales</taxon>
        <taxon>Paenibacillaceae</taxon>
        <taxon>Paenibacillus</taxon>
    </lineage>
</organism>
<protein>
    <recommendedName>
        <fullName evidence="8">FAD-dependent oxidoreductase</fullName>
    </recommendedName>
</protein>
<evidence type="ECO:0000256" key="2">
    <source>
        <dbReference type="ARBA" id="ARBA00022723"/>
    </source>
</evidence>
<keyword evidence="5" id="KW-0411">Iron-sulfur</keyword>
<dbReference type="EMBL" id="QMFB01000003">
    <property type="protein sequence ID" value="RAV21935.1"/>
    <property type="molecule type" value="Genomic_DNA"/>
</dbReference>
<evidence type="ECO:0000256" key="5">
    <source>
        <dbReference type="ARBA" id="ARBA00023014"/>
    </source>
</evidence>
<evidence type="ECO:0000313" key="7">
    <source>
        <dbReference type="Proteomes" id="UP000250369"/>
    </source>
</evidence>
<evidence type="ECO:0000256" key="4">
    <source>
        <dbReference type="ARBA" id="ARBA00023004"/>
    </source>
</evidence>
<dbReference type="PANTHER" id="PTHR43498">
    <property type="entry name" value="FERREDOXIN:COB-COM HETERODISULFIDE REDUCTASE SUBUNIT A"/>
    <property type="match status" value="1"/>
</dbReference>
<dbReference type="Gene3D" id="3.50.50.60">
    <property type="entry name" value="FAD/NAD(P)-binding domain"/>
    <property type="match status" value="1"/>
</dbReference>
<reference evidence="6 7" key="1">
    <citation type="journal article" date="2009" name="Int. J. Syst. Evol. Microbiol.">
        <title>Paenibacillus contaminans sp. nov., isolated from a contaminated laboratory plate.</title>
        <authorList>
            <person name="Chou J.H."/>
            <person name="Lee J.H."/>
            <person name="Lin M.C."/>
            <person name="Chang P.S."/>
            <person name="Arun A.B."/>
            <person name="Young C.C."/>
            <person name="Chen W.M."/>
        </authorList>
    </citation>
    <scope>NUCLEOTIDE SEQUENCE [LARGE SCALE GENOMIC DNA]</scope>
    <source>
        <strain evidence="6 7">CKOBP-6</strain>
    </source>
</reference>
<sequence>MLRNKWVILALSFIILLGAGAPVLYYKEKYGGGLVNETPDPQALNPIKTVSKPKDSYDTIVVGTDPEGVAAAVSAARNGLKTLLVDGRDREILGGLMTLGWLNTIDLNQDTEQSYIPGTKVPLLNKGIFQEFYDMLEGTSFDVTTATNAFHKLVGNEPNIDVLLQTKSMAPIVKKGTDSDLVEGISLTTEDGKAYEVKAPTVIDATQDADIAAAAGVPFTIGREDLGDKETKMAVTVVFRMKNVDADVWQKIRKYLDNDGLPGTGSDERSAWGYVDFNSKYEPVNKERVRVRGPNIGRQNDDTALLNMIQIFGIDGADPKSRTEAYELAKSELPNIIDFFKKNYPEFANVEVDIHDLAPELYVRETRHMQGMYRLTMIDVLDNRDQWDRIGFGSYTVDIQRTGPKDNGQEVMKPIKYAIPFRSIVPQQVDGLLVVGRSASYDTLPHGSARVIPTGMAEGEAAGAASKLAIDNKLTFRKLAESKELIAKLQDALNKQGMDIKPYTLKQNPPYMSHKTYPGLKMAIYFNLAAGRGEKGIDFELDKEANPQRIVNQLNAIKKIVTAKGTNYMKGNPNDALAVVKGDAKTEPLTLTQAAYSITKAVGLNVAADKAVAELQTKKLLSKETIAMIADQKKLTYGEVYMLLKDTMESFGYRF</sequence>
<accession>A0A329MPW7</accession>
<dbReference type="Pfam" id="PF12831">
    <property type="entry name" value="FAD_oxidored"/>
    <property type="match status" value="1"/>
</dbReference>
<dbReference type="PANTHER" id="PTHR43498:SF1">
    <property type="entry name" value="COB--COM HETERODISULFIDE REDUCTASE IRON-SULFUR SUBUNIT A"/>
    <property type="match status" value="1"/>
</dbReference>
<keyword evidence="7" id="KW-1185">Reference proteome</keyword>
<dbReference type="InterPro" id="IPR036188">
    <property type="entry name" value="FAD/NAD-bd_sf"/>
</dbReference>
<dbReference type="InterPro" id="IPR039650">
    <property type="entry name" value="HdrA-like"/>
</dbReference>
<dbReference type="GO" id="GO:0016491">
    <property type="term" value="F:oxidoreductase activity"/>
    <property type="evidence" value="ECO:0007669"/>
    <property type="project" value="UniProtKB-KW"/>
</dbReference>
<evidence type="ECO:0008006" key="8">
    <source>
        <dbReference type="Google" id="ProtNLM"/>
    </source>
</evidence>
<comment type="caution">
    <text evidence="6">The sequence shown here is derived from an EMBL/GenBank/DDBJ whole genome shotgun (WGS) entry which is preliminary data.</text>
</comment>
<dbReference type="Proteomes" id="UP000250369">
    <property type="component" value="Unassembled WGS sequence"/>
</dbReference>
<dbReference type="RefSeq" id="WP_113030246.1">
    <property type="nucleotide sequence ID" value="NZ_QMFB01000003.1"/>
</dbReference>
<dbReference type="GO" id="GO:0046872">
    <property type="term" value="F:metal ion binding"/>
    <property type="evidence" value="ECO:0007669"/>
    <property type="project" value="UniProtKB-KW"/>
</dbReference>
<dbReference type="GO" id="GO:0051539">
    <property type="term" value="F:4 iron, 4 sulfur cluster binding"/>
    <property type="evidence" value="ECO:0007669"/>
    <property type="project" value="UniProtKB-KW"/>
</dbReference>
<evidence type="ECO:0000256" key="3">
    <source>
        <dbReference type="ARBA" id="ARBA00023002"/>
    </source>
</evidence>
<keyword evidence="4" id="KW-0408">Iron</keyword>
<evidence type="ECO:0000256" key="1">
    <source>
        <dbReference type="ARBA" id="ARBA00022485"/>
    </source>
</evidence>
<name>A0A329MPW7_9BACL</name>
<dbReference type="SUPFAM" id="SSF51905">
    <property type="entry name" value="FAD/NAD(P)-binding domain"/>
    <property type="match status" value="1"/>
</dbReference>
<evidence type="ECO:0000313" key="6">
    <source>
        <dbReference type="EMBL" id="RAV21935.1"/>
    </source>
</evidence>
<dbReference type="OrthoDB" id="9777740at2"/>
<gene>
    <name evidence="6" type="ORF">DQG23_07765</name>
</gene>
<keyword evidence="2" id="KW-0479">Metal-binding</keyword>